<comment type="caution">
    <text evidence="15">The sequence shown here is derived from an EMBL/GenBank/DDBJ whole genome shotgun (WGS) entry which is preliminary data.</text>
</comment>
<dbReference type="GO" id="GO:0005789">
    <property type="term" value="C:endoplasmic reticulum membrane"/>
    <property type="evidence" value="ECO:0007669"/>
    <property type="project" value="UniProtKB-SubCell"/>
</dbReference>
<dbReference type="PANTHER" id="PTHR19359">
    <property type="entry name" value="CYTOCHROME B5"/>
    <property type="match status" value="1"/>
</dbReference>
<dbReference type="AlphaFoldDB" id="A0AAW0QFM2"/>
<dbReference type="InterPro" id="IPR001199">
    <property type="entry name" value="Cyt_B5-like_heme/steroid-bd"/>
</dbReference>
<accession>A0AAW0QFM2</accession>
<evidence type="ECO:0000256" key="3">
    <source>
        <dbReference type="ARBA" id="ARBA00022617"/>
    </source>
</evidence>
<feature type="domain" description="Cytochrome b5 heme-binding" evidence="14">
    <location>
        <begin position="1"/>
        <end position="68"/>
    </location>
</feature>
<keyword evidence="10 13" id="KW-0472">Membrane</keyword>
<evidence type="ECO:0000256" key="6">
    <source>
        <dbReference type="ARBA" id="ARBA00022824"/>
    </source>
</evidence>
<keyword evidence="16" id="KW-1185">Reference proteome</keyword>
<keyword evidence="7" id="KW-0492">Microsome</keyword>
<gene>
    <name evidence="15" type="ORF">PG999_011896</name>
</gene>
<dbReference type="SMART" id="SM01117">
    <property type="entry name" value="Cyt-b5"/>
    <property type="match status" value="1"/>
</dbReference>
<evidence type="ECO:0000256" key="4">
    <source>
        <dbReference type="ARBA" id="ARBA00022692"/>
    </source>
</evidence>
<keyword evidence="8" id="KW-0249">Electron transport</keyword>
<dbReference type="SUPFAM" id="SSF55856">
    <property type="entry name" value="Cytochrome b5-like heme/steroid binding domain"/>
    <property type="match status" value="1"/>
</dbReference>
<evidence type="ECO:0000256" key="7">
    <source>
        <dbReference type="ARBA" id="ARBA00022848"/>
    </source>
</evidence>
<dbReference type="Gene3D" id="3.10.120.10">
    <property type="entry name" value="Cytochrome b5-like heme/steroid binding domain"/>
    <property type="match status" value="1"/>
</dbReference>
<proteinExistence type="inferred from homology"/>
<evidence type="ECO:0000256" key="5">
    <source>
        <dbReference type="ARBA" id="ARBA00022723"/>
    </source>
</evidence>
<keyword evidence="4 13" id="KW-0812">Transmembrane</keyword>
<dbReference type="PANTHER" id="PTHR19359:SF150">
    <property type="entry name" value="CYTOCHROME B5"/>
    <property type="match status" value="1"/>
</dbReference>
<feature type="transmembrane region" description="Helical" evidence="13">
    <location>
        <begin position="142"/>
        <end position="163"/>
    </location>
</feature>
<keyword evidence="13" id="KW-1133">Transmembrane helix</keyword>
<protein>
    <submittedName>
        <fullName evidence="15">Cytochrome b5</fullName>
    </submittedName>
</protein>
<evidence type="ECO:0000256" key="1">
    <source>
        <dbReference type="ARBA" id="ARBA00004131"/>
    </source>
</evidence>
<keyword evidence="5" id="KW-0479">Metal-binding</keyword>
<keyword evidence="6" id="KW-0256">Endoplasmic reticulum</keyword>
<keyword evidence="2" id="KW-0813">Transport</keyword>
<evidence type="ECO:0000256" key="11">
    <source>
        <dbReference type="ARBA" id="ARBA00037877"/>
    </source>
</evidence>
<keyword evidence="9" id="KW-0408">Iron</keyword>
<evidence type="ECO:0000256" key="9">
    <source>
        <dbReference type="ARBA" id="ARBA00023004"/>
    </source>
</evidence>
<evidence type="ECO:0000313" key="16">
    <source>
        <dbReference type="Proteomes" id="UP001392437"/>
    </source>
</evidence>
<name>A0AAW0QFM2_9PEZI</name>
<dbReference type="PROSITE" id="PS50255">
    <property type="entry name" value="CYTOCHROME_B5_2"/>
    <property type="match status" value="1"/>
</dbReference>
<evidence type="ECO:0000313" key="15">
    <source>
        <dbReference type="EMBL" id="KAK8101522.1"/>
    </source>
</evidence>
<evidence type="ECO:0000256" key="12">
    <source>
        <dbReference type="ARBA" id="ARBA00038168"/>
    </source>
</evidence>
<sequence>MSALAWDEIRAHNVEADAWIVVHGNDHPGGKDIILEEAGQDATAVFEEAAHSSEARDILASLLVGPLKEHQQANAVQSFDALHAKGRATTASSTRPGGAEFSWKRVATPALLSALMVVWWYGRDRVAGEARQSASVGATGAPWWWSIAVVLCIVLSGVFSRFVSHVIYVDFGRLEKYPSRVSID</sequence>
<keyword evidence="3" id="KW-0349">Heme</keyword>
<dbReference type="GO" id="GO:0020037">
    <property type="term" value="F:heme binding"/>
    <property type="evidence" value="ECO:0007669"/>
    <property type="project" value="TreeGrafter"/>
</dbReference>
<dbReference type="GO" id="GO:0046872">
    <property type="term" value="F:metal ion binding"/>
    <property type="evidence" value="ECO:0007669"/>
    <property type="project" value="UniProtKB-KW"/>
</dbReference>
<dbReference type="InterPro" id="IPR050668">
    <property type="entry name" value="Cytochrome_b5"/>
</dbReference>
<organism evidence="15 16">
    <name type="scientific">Apiospora kogelbergensis</name>
    <dbReference type="NCBI Taxonomy" id="1337665"/>
    <lineage>
        <taxon>Eukaryota</taxon>
        <taxon>Fungi</taxon>
        <taxon>Dikarya</taxon>
        <taxon>Ascomycota</taxon>
        <taxon>Pezizomycotina</taxon>
        <taxon>Sordariomycetes</taxon>
        <taxon>Xylariomycetidae</taxon>
        <taxon>Amphisphaeriales</taxon>
        <taxon>Apiosporaceae</taxon>
        <taxon>Apiospora</taxon>
    </lineage>
</organism>
<comment type="similarity">
    <text evidence="12">Belongs to the cytochrome b5 family.</text>
</comment>
<dbReference type="Proteomes" id="UP001392437">
    <property type="component" value="Unassembled WGS sequence"/>
</dbReference>
<dbReference type="Pfam" id="PF00173">
    <property type="entry name" value="Cyt-b5"/>
    <property type="match status" value="1"/>
</dbReference>
<evidence type="ECO:0000256" key="10">
    <source>
        <dbReference type="ARBA" id="ARBA00023136"/>
    </source>
</evidence>
<comment type="subcellular location">
    <subcellularLocation>
        <location evidence="1">Endoplasmic reticulum membrane</location>
        <topology evidence="1">Single-pass membrane protein</topology>
        <orientation evidence="1">Cytoplasmic side</orientation>
    </subcellularLocation>
    <subcellularLocation>
        <location evidence="11">Microsome membrane</location>
        <topology evidence="11">Single-pass membrane protein</topology>
        <orientation evidence="11">Cytoplasmic side</orientation>
    </subcellularLocation>
</comment>
<evidence type="ECO:0000256" key="8">
    <source>
        <dbReference type="ARBA" id="ARBA00022982"/>
    </source>
</evidence>
<reference evidence="15 16" key="1">
    <citation type="submission" date="2023-01" db="EMBL/GenBank/DDBJ databases">
        <title>Analysis of 21 Apiospora genomes using comparative genomics revels a genus with tremendous synthesis potential of carbohydrate active enzymes and secondary metabolites.</title>
        <authorList>
            <person name="Sorensen T."/>
        </authorList>
    </citation>
    <scope>NUCLEOTIDE SEQUENCE [LARGE SCALE GENOMIC DNA]</scope>
    <source>
        <strain evidence="15 16">CBS 117206</strain>
    </source>
</reference>
<dbReference type="InterPro" id="IPR036400">
    <property type="entry name" value="Cyt_B5-like_heme/steroid_sf"/>
</dbReference>
<evidence type="ECO:0000256" key="13">
    <source>
        <dbReference type="SAM" id="Phobius"/>
    </source>
</evidence>
<evidence type="ECO:0000259" key="14">
    <source>
        <dbReference type="PROSITE" id="PS50255"/>
    </source>
</evidence>
<dbReference type="EMBL" id="JAQQWP010000009">
    <property type="protein sequence ID" value="KAK8101522.1"/>
    <property type="molecule type" value="Genomic_DNA"/>
</dbReference>
<evidence type="ECO:0000256" key="2">
    <source>
        <dbReference type="ARBA" id="ARBA00022448"/>
    </source>
</evidence>